<organism evidence="2 3">
    <name type="scientific">Angomonas deanei</name>
    <dbReference type="NCBI Taxonomy" id="59799"/>
    <lineage>
        <taxon>Eukaryota</taxon>
        <taxon>Discoba</taxon>
        <taxon>Euglenozoa</taxon>
        <taxon>Kinetoplastea</taxon>
        <taxon>Metakinetoplastina</taxon>
        <taxon>Trypanosomatida</taxon>
        <taxon>Trypanosomatidae</taxon>
        <taxon>Strigomonadinae</taxon>
        <taxon>Angomonas</taxon>
    </lineage>
</organism>
<dbReference type="EMBL" id="LR877148">
    <property type="protein sequence ID" value="CAD2214776.1"/>
    <property type="molecule type" value="Genomic_DNA"/>
</dbReference>
<proteinExistence type="predicted"/>
<keyword evidence="3" id="KW-1185">Reference proteome</keyword>
<accession>A0A7G2C4Y5</accession>
<feature type="region of interest" description="Disordered" evidence="1">
    <location>
        <begin position="150"/>
        <end position="177"/>
    </location>
</feature>
<evidence type="ECO:0000313" key="3">
    <source>
        <dbReference type="Proteomes" id="UP000515908"/>
    </source>
</evidence>
<gene>
    <name evidence="2" type="ORF">ADEAN_000222700</name>
</gene>
<evidence type="ECO:0000256" key="1">
    <source>
        <dbReference type="SAM" id="MobiDB-lite"/>
    </source>
</evidence>
<feature type="compositionally biased region" description="Polar residues" evidence="1">
    <location>
        <begin position="86"/>
        <end position="117"/>
    </location>
</feature>
<protein>
    <submittedName>
        <fullName evidence="2">Uncharacterized protein</fullName>
    </submittedName>
</protein>
<dbReference type="Proteomes" id="UP000515908">
    <property type="component" value="Chromosome 04"/>
</dbReference>
<feature type="region of interest" description="Disordered" evidence="1">
    <location>
        <begin position="69"/>
        <end position="129"/>
    </location>
</feature>
<evidence type="ECO:0000313" key="2">
    <source>
        <dbReference type="EMBL" id="CAD2214776.1"/>
    </source>
</evidence>
<name>A0A7G2C4Y5_9TRYP</name>
<feature type="region of interest" description="Disordered" evidence="1">
    <location>
        <begin position="27"/>
        <end position="55"/>
    </location>
</feature>
<sequence length="216" mass="24459">MKRNSAAEQDIESKIKALRSDIREQRKLRLSTVPRERPKNTQLVVPVSRSDPERREYDLSDMNAYKRDLNETTNYGNPSRVKQRGIHSSSNRSGMQNTLPINSPTRMIQDGNNTSVGASPPPTTGQLGNNVYARRHLTIGDRRTSPIRTTPLFRRADPSPRSGLGSPGQRFNGTMNRPYTPVARLDASSRFTVHHERQSPNTNRMAEQMDSMFSRV</sequence>
<dbReference type="AlphaFoldDB" id="A0A7G2C4Y5"/>
<reference evidence="2 3" key="1">
    <citation type="submission" date="2020-08" db="EMBL/GenBank/DDBJ databases">
        <authorList>
            <person name="Newling K."/>
            <person name="Davey J."/>
            <person name="Forrester S."/>
        </authorList>
    </citation>
    <scope>NUCLEOTIDE SEQUENCE [LARGE SCALE GENOMIC DNA]</scope>
    <source>
        <strain evidence="3">Crithidia deanei Carvalho (ATCC PRA-265)</strain>
    </source>
</reference>
<dbReference type="VEuPathDB" id="TriTrypDB:ADEAN_000222700"/>